<dbReference type="Pfam" id="PF01979">
    <property type="entry name" value="Amidohydro_1"/>
    <property type="match status" value="1"/>
</dbReference>
<gene>
    <name evidence="3" type="ORF">HK099_005841</name>
</gene>
<dbReference type="GO" id="GO:0004038">
    <property type="term" value="F:allantoinase activity"/>
    <property type="evidence" value="ECO:0007669"/>
    <property type="project" value="TreeGrafter"/>
</dbReference>
<dbReference type="GO" id="GO:0005737">
    <property type="term" value="C:cytoplasm"/>
    <property type="evidence" value="ECO:0007669"/>
    <property type="project" value="TreeGrafter"/>
</dbReference>
<dbReference type="AlphaFoldDB" id="A0AAD5TYL9"/>
<dbReference type="InterPro" id="IPR006680">
    <property type="entry name" value="Amidohydro-rel"/>
</dbReference>
<keyword evidence="1" id="KW-0472">Membrane</keyword>
<evidence type="ECO:0000259" key="2">
    <source>
        <dbReference type="Pfam" id="PF01979"/>
    </source>
</evidence>
<dbReference type="GO" id="GO:0006145">
    <property type="term" value="P:purine nucleobase catabolic process"/>
    <property type="evidence" value="ECO:0007669"/>
    <property type="project" value="TreeGrafter"/>
</dbReference>
<dbReference type="SUPFAM" id="SSF51338">
    <property type="entry name" value="Composite domain of metallo-dependent hydrolases"/>
    <property type="match status" value="1"/>
</dbReference>
<keyword evidence="1" id="KW-1133">Transmembrane helix</keyword>
<dbReference type="PANTHER" id="PTHR43668:SF5">
    <property type="entry name" value="AMIDOHYDROLASE 3 DOMAIN-CONTAINING PROTEIN"/>
    <property type="match status" value="1"/>
</dbReference>
<sequence length="1014" mass="112729">MPTRRNSQEQVPLLTDVERLENNKQTYCTNKQKNFALVLIALAFVSLLGFTIGYWVTPHSNYYSTTESRGGIPSSAFVHGLSQCEKIEREKVKQTETIAPEKRKRNPRYGLNDEYTKPVLIQNAFLLDDGLEYPDVDILLFEGLVVKVTKTGERIKLSDFLTKEDENEVQIFNVEGRYVTPGLIDIHSHMGTDSWPGLDATSDTNEMSSPVTPFVRSIDGFNPDDPAIAIINSGGVTTSLVLPGSGNLIGGEAFVFKHRRFKTNLAEYMLLNAGMKEEDGKKWRYIKMACGENIKRSYGSKGVMPESRLGEGFLFRETFQTAQKLKEEQEDWCFQANSAKSKFNEASNNYIQSHFPEDTRRETVVALLRGDVKLHNHCYETYDLEMMVRHMHEFDFKVTTFHHALEAWMVAPLLHRENISTAIFADHWGYKKEAYGTSVHAGEYLTDAGVDVSYKSDHPVLNAQHLIFEAAKAHHYGLSAELALKSVTSVSAKGMGASNRIGRVQTGYDADVVVWDRHPLELSAHPLKVWVDGFSTFEHPLTNFKNKKPEEILKKNVKKGNEEKSKLEQLEATEILTDQLNYYVKNIKTIYADEKTTIESKTEVGDLSLVVKDGKLKCIGECDLSKVEVDSSFKKYDFENSVVTPGIIAGYGRLGIEEIPSERMTADGVSKGYDLETGGTRGVDGLRVYKNGSKELIAAFNAGVTVAVSLPRSSGLMQGLSVAFYTGEDNFRTAVLKEVTGVTVVMGNDAKDGATLANSFSGQLFSIRKLLSSQIKPVAEHFIQNKKDKYLSYDEKVSRSTFFDVVKGTLTLFVEAQEANDISRILKLKNDIESNLMFEFKQNGIKDIAVPKIKMTIVGGAEAWVVADDLAKNSVPVILRPARCVPGSFATRRCILPGVYPSATELLRRAGVKVSYANVEDNLIRGLMFEAGWAFSDSNDPNAPANETKMSRSEAIGTITWNAADALGIEGLAGRLKVGNRATFNVYSEDPLKLGSKLKLVADGKQTVKYPKQV</sequence>
<evidence type="ECO:0000256" key="1">
    <source>
        <dbReference type="SAM" id="Phobius"/>
    </source>
</evidence>
<dbReference type="InterPro" id="IPR011059">
    <property type="entry name" value="Metal-dep_hydrolase_composite"/>
</dbReference>
<dbReference type="EMBL" id="JADGJW010000475">
    <property type="protein sequence ID" value="KAJ3216491.1"/>
    <property type="molecule type" value="Genomic_DNA"/>
</dbReference>
<dbReference type="PANTHER" id="PTHR43668">
    <property type="entry name" value="ALLANTOINASE"/>
    <property type="match status" value="1"/>
</dbReference>
<protein>
    <recommendedName>
        <fullName evidence="2">Amidohydrolase-related domain-containing protein</fullName>
    </recommendedName>
</protein>
<accession>A0AAD5TYL9</accession>
<dbReference type="InterPro" id="IPR032466">
    <property type="entry name" value="Metal_Hydrolase"/>
</dbReference>
<name>A0AAD5TYL9_9FUNG</name>
<evidence type="ECO:0000313" key="3">
    <source>
        <dbReference type="EMBL" id="KAJ3216491.1"/>
    </source>
</evidence>
<dbReference type="InterPro" id="IPR050138">
    <property type="entry name" value="DHOase/Allantoinase_Hydrolase"/>
</dbReference>
<comment type="caution">
    <text evidence="3">The sequence shown here is derived from an EMBL/GenBank/DDBJ whole genome shotgun (WGS) entry which is preliminary data.</text>
</comment>
<dbReference type="SUPFAM" id="SSF51556">
    <property type="entry name" value="Metallo-dependent hydrolases"/>
    <property type="match status" value="1"/>
</dbReference>
<reference evidence="3" key="1">
    <citation type="submission" date="2020-05" db="EMBL/GenBank/DDBJ databases">
        <title>Phylogenomic resolution of chytrid fungi.</title>
        <authorList>
            <person name="Stajich J.E."/>
            <person name="Amses K."/>
            <person name="Simmons R."/>
            <person name="Seto K."/>
            <person name="Myers J."/>
            <person name="Bonds A."/>
            <person name="Quandt C.A."/>
            <person name="Barry K."/>
            <person name="Liu P."/>
            <person name="Grigoriev I."/>
            <person name="Longcore J.E."/>
            <person name="James T.Y."/>
        </authorList>
    </citation>
    <scope>NUCLEOTIDE SEQUENCE</scope>
    <source>
        <strain evidence="3">JEL0476</strain>
    </source>
</reference>
<keyword evidence="1" id="KW-0812">Transmembrane</keyword>
<keyword evidence="4" id="KW-1185">Reference proteome</keyword>
<dbReference type="Gene3D" id="3.20.20.140">
    <property type="entry name" value="Metal-dependent hydrolases"/>
    <property type="match status" value="2"/>
</dbReference>
<dbReference type="Proteomes" id="UP001211065">
    <property type="component" value="Unassembled WGS sequence"/>
</dbReference>
<evidence type="ECO:0000313" key="4">
    <source>
        <dbReference type="Proteomes" id="UP001211065"/>
    </source>
</evidence>
<feature type="domain" description="Amidohydrolase-related" evidence="2">
    <location>
        <begin position="440"/>
        <end position="560"/>
    </location>
</feature>
<feature type="transmembrane region" description="Helical" evidence="1">
    <location>
        <begin position="35"/>
        <end position="56"/>
    </location>
</feature>
<proteinExistence type="predicted"/>
<organism evidence="3 4">
    <name type="scientific">Clydaea vesicula</name>
    <dbReference type="NCBI Taxonomy" id="447962"/>
    <lineage>
        <taxon>Eukaryota</taxon>
        <taxon>Fungi</taxon>
        <taxon>Fungi incertae sedis</taxon>
        <taxon>Chytridiomycota</taxon>
        <taxon>Chytridiomycota incertae sedis</taxon>
        <taxon>Chytridiomycetes</taxon>
        <taxon>Lobulomycetales</taxon>
        <taxon>Lobulomycetaceae</taxon>
        <taxon>Clydaea</taxon>
    </lineage>
</organism>